<evidence type="ECO:0000256" key="1">
    <source>
        <dbReference type="ARBA" id="ARBA00004651"/>
    </source>
</evidence>
<organism evidence="9 10">
    <name type="scientific">Luteibacter jiangsuensis</name>
    <dbReference type="NCBI Taxonomy" id="637577"/>
    <lineage>
        <taxon>Bacteria</taxon>
        <taxon>Pseudomonadati</taxon>
        <taxon>Pseudomonadota</taxon>
        <taxon>Gammaproteobacteria</taxon>
        <taxon>Lysobacterales</taxon>
        <taxon>Rhodanobacteraceae</taxon>
        <taxon>Luteibacter</taxon>
    </lineage>
</organism>
<gene>
    <name evidence="9" type="ORF">J2T07_003474</name>
</gene>
<keyword evidence="10" id="KW-1185">Reference proteome</keyword>
<dbReference type="PANTHER" id="PTHR30572:SF18">
    <property type="entry name" value="ABC-TYPE MACROLIDE FAMILY EXPORT SYSTEM PERMEASE COMPONENT 2"/>
    <property type="match status" value="1"/>
</dbReference>
<keyword evidence="5 6" id="KW-0472">Membrane</keyword>
<dbReference type="InterPro" id="IPR050250">
    <property type="entry name" value="Macrolide_Exporter_MacB"/>
</dbReference>
<feature type="domain" description="MacB-like periplasmic core" evidence="8">
    <location>
        <begin position="20"/>
        <end position="262"/>
    </location>
</feature>
<dbReference type="InterPro" id="IPR025857">
    <property type="entry name" value="MacB_PCD"/>
</dbReference>
<dbReference type="RefSeq" id="WP_306851590.1">
    <property type="nucleotide sequence ID" value="NZ_JAUSSK010000005.1"/>
</dbReference>
<protein>
    <submittedName>
        <fullName evidence="9">ABC transport system permease protein</fullName>
    </submittedName>
</protein>
<evidence type="ECO:0000259" key="7">
    <source>
        <dbReference type="Pfam" id="PF02687"/>
    </source>
</evidence>
<evidence type="ECO:0000256" key="2">
    <source>
        <dbReference type="ARBA" id="ARBA00022475"/>
    </source>
</evidence>
<evidence type="ECO:0000256" key="3">
    <source>
        <dbReference type="ARBA" id="ARBA00022692"/>
    </source>
</evidence>
<feature type="transmembrane region" description="Helical" evidence="6">
    <location>
        <begin position="310"/>
        <end position="330"/>
    </location>
</feature>
<comment type="caution">
    <text evidence="9">The sequence shown here is derived from an EMBL/GenBank/DDBJ whole genome shotgun (WGS) entry which is preliminary data.</text>
</comment>
<accession>A0ABT9T1W5</accession>
<feature type="transmembrane region" description="Helical" evidence="6">
    <location>
        <begin position="21"/>
        <end position="44"/>
    </location>
</feature>
<evidence type="ECO:0000256" key="5">
    <source>
        <dbReference type="ARBA" id="ARBA00023136"/>
    </source>
</evidence>
<keyword evidence="4 6" id="KW-1133">Transmembrane helix</keyword>
<dbReference type="PANTHER" id="PTHR30572">
    <property type="entry name" value="MEMBRANE COMPONENT OF TRANSPORTER-RELATED"/>
    <property type="match status" value="1"/>
</dbReference>
<keyword evidence="2" id="KW-1003">Cell membrane</keyword>
<dbReference type="Proteomes" id="UP001237737">
    <property type="component" value="Unassembled WGS sequence"/>
</dbReference>
<dbReference type="EMBL" id="JAUSSK010000005">
    <property type="protein sequence ID" value="MDQ0011264.1"/>
    <property type="molecule type" value="Genomic_DNA"/>
</dbReference>
<feature type="domain" description="ABC3 transporter permease C-terminal" evidence="7">
    <location>
        <begin position="313"/>
        <end position="427"/>
    </location>
</feature>
<evidence type="ECO:0000256" key="4">
    <source>
        <dbReference type="ARBA" id="ARBA00022989"/>
    </source>
</evidence>
<evidence type="ECO:0000313" key="10">
    <source>
        <dbReference type="Proteomes" id="UP001237737"/>
    </source>
</evidence>
<reference evidence="9 10" key="1">
    <citation type="submission" date="2023-07" db="EMBL/GenBank/DDBJ databases">
        <title>Sorghum-associated microbial communities from plants grown in Nebraska, USA.</title>
        <authorList>
            <person name="Schachtman D."/>
        </authorList>
    </citation>
    <scope>NUCLEOTIDE SEQUENCE [LARGE SCALE GENOMIC DNA]</scope>
    <source>
        <strain evidence="9 10">CC60</strain>
    </source>
</reference>
<feature type="transmembrane region" description="Helical" evidence="6">
    <location>
        <begin position="399"/>
        <end position="420"/>
    </location>
</feature>
<dbReference type="InterPro" id="IPR003838">
    <property type="entry name" value="ABC3_permease_C"/>
</dbReference>
<proteinExistence type="predicted"/>
<evidence type="ECO:0000259" key="8">
    <source>
        <dbReference type="Pfam" id="PF12704"/>
    </source>
</evidence>
<feature type="transmembrane region" description="Helical" evidence="6">
    <location>
        <begin position="351"/>
        <end position="379"/>
    </location>
</feature>
<dbReference type="Pfam" id="PF02687">
    <property type="entry name" value="FtsX"/>
    <property type="match status" value="1"/>
</dbReference>
<comment type="subcellular location">
    <subcellularLocation>
        <location evidence="1">Cell membrane</location>
        <topology evidence="1">Multi-pass membrane protein</topology>
    </subcellularLocation>
</comment>
<evidence type="ECO:0000256" key="6">
    <source>
        <dbReference type="SAM" id="Phobius"/>
    </source>
</evidence>
<sequence length="434" mass="47199">MFAYYLELALRSLRRSGALTALMILAIALGIGASMTTLTVLHVLSGDPLPGRSGSIFTPRLDPRGMRDFDLSENLPAQVTWTDGMNLLNARRARRQALMTGGAVPIQPDDPSIDPFFVSARYTSADFFGMFDTPFRYGQAWSATEDEQRAHIAVIGAELNDRLFHGENSVGRTIHANGADLRIVGVLKPWRPVPHFYDLNTTNYGAAEQVFVPLTTSRAMRLTRNGGVECWGEGSSDEEHMEAASCVWLQLWVELGDAAAVASYRTFLEGYAREQVASGRYDRPARAELTDVMRLLDEQRVVPSDVRLQVWLSLGFFAVCLVNTVGLMLAKFMRRAGEVSVRRALGASRRSVFTQLLTEAGIVGLAGGLGGLAVALLGLAILRMQPSPAAELAHLDPTMLAATFLVSLLAALAAGVVPAWRACRIPPALQLKSQ</sequence>
<evidence type="ECO:0000313" key="9">
    <source>
        <dbReference type="EMBL" id="MDQ0011264.1"/>
    </source>
</evidence>
<name>A0ABT9T1W5_9GAMM</name>
<keyword evidence="3 6" id="KW-0812">Transmembrane</keyword>
<dbReference type="Pfam" id="PF12704">
    <property type="entry name" value="MacB_PCD"/>
    <property type="match status" value="1"/>
</dbReference>